<feature type="transmembrane region" description="Helical" evidence="5">
    <location>
        <begin position="140"/>
        <end position="159"/>
    </location>
</feature>
<feature type="transmembrane region" description="Helical" evidence="5">
    <location>
        <begin position="53"/>
        <end position="79"/>
    </location>
</feature>
<dbReference type="SUPFAM" id="SSF81321">
    <property type="entry name" value="Family A G protein-coupled receptor-like"/>
    <property type="match status" value="1"/>
</dbReference>
<gene>
    <name evidence="7" type="ORF">PFISCL1PPCAC_25747</name>
</gene>
<proteinExistence type="predicted"/>
<dbReference type="AlphaFoldDB" id="A0AAV5WV13"/>
<dbReference type="GO" id="GO:0016020">
    <property type="term" value="C:membrane"/>
    <property type="evidence" value="ECO:0007669"/>
    <property type="project" value="UniProtKB-SubCell"/>
</dbReference>
<dbReference type="Gene3D" id="1.20.1070.10">
    <property type="entry name" value="Rhodopsin 7-helix transmembrane proteins"/>
    <property type="match status" value="1"/>
</dbReference>
<comment type="caution">
    <text evidence="7">The sequence shown here is derived from an EMBL/GenBank/DDBJ whole genome shotgun (WGS) entry which is preliminary data.</text>
</comment>
<evidence type="ECO:0000256" key="1">
    <source>
        <dbReference type="ARBA" id="ARBA00004370"/>
    </source>
</evidence>
<feature type="non-terminal residue" evidence="7">
    <location>
        <position position="1"/>
    </location>
</feature>
<sequence>VGEVSVVITRQTGKYITLLFVESAFGLSVALSNILVIVILLAGWRRLMKNPFYVILSNLILCASMKGFVELGFILPYYIMQKDSEKNLQYYFSTEYERFIFNLSIFADYGILFFSVVIALNRLVAVTSSTSYQSSRVKTLLFCVVTWICAGIIPVFYFISECQYYYVLGVSSFFHYIIECNWDATSLIPILNILVYLSYAITVMVLILYLMIFIYLEYVYQKF</sequence>
<dbReference type="Proteomes" id="UP001432322">
    <property type="component" value="Unassembled WGS sequence"/>
</dbReference>
<evidence type="ECO:0000313" key="7">
    <source>
        <dbReference type="EMBL" id="GMT34450.1"/>
    </source>
</evidence>
<evidence type="ECO:0000259" key="6">
    <source>
        <dbReference type="PROSITE" id="PS50262"/>
    </source>
</evidence>
<accession>A0AAV5WV13</accession>
<name>A0AAV5WV13_9BILA</name>
<keyword evidence="2 5" id="KW-0812">Transmembrane</keyword>
<organism evidence="7 8">
    <name type="scientific">Pristionchus fissidentatus</name>
    <dbReference type="NCBI Taxonomy" id="1538716"/>
    <lineage>
        <taxon>Eukaryota</taxon>
        <taxon>Metazoa</taxon>
        <taxon>Ecdysozoa</taxon>
        <taxon>Nematoda</taxon>
        <taxon>Chromadorea</taxon>
        <taxon>Rhabditida</taxon>
        <taxon>Rhabditina</taxon>
        <taxon>Diplogasteromorpha</taxon>
        <taxon>Diplogasteroidea</taxon>
        <taxon>Neodiplogasteridae</taxon>
        <taxon>Pristionchus</taxon>
    </lineage>
</organism>
<dbReference type="PANTHER" id="PTHR22718:SF25">
    <property type="entry name" value="G-PROTEIN COUPLED RECEPTORS FAMILY 1 PROFILE DOMAIN-CONTAINING PROTEIN"/>
    <property type="match status" value="1"/>
</dbReference>
<dbReference type="PROSITE" id="PS50262">
    <property type="entry name" value="G_PROTEIN_RECEP_F1_2"/>
    <property type="match status" value="1"/>
</dbReference>
<feature type="domain" description="G-protein coupled receptors family 1 profile" evidence="6">
    <location>
        <begin position="32"/>
        <end position="223"/>
    </location>
</feature>
<dbReference type="EMBL" id="BTSY01000006">
    <property type="protein sequence ID" value="GMT34450.1"/>
    <property type="molecule type" value="Genomic_DNA"/>
</dbReference>
<keyword evidence="4 5" id="KW-0472">Membrane</keyword>
<dbReference type="InterPro" id="IPR017452">
    <property type="entry name" value="GPCR_Rhodpsn_7TM"/>
</dbReference>
<feature type="transmembrane region" description="Helical" evidence="5">
    <location>
        <begin position="194"/>
        <end position="216"/>
    </location>
</feature>
<dbReference type="PANTHER" id="PTHR22718">
    <property type="entry name" value="SERPENTINE RECEPTOR, CLASS X"/>
    <property type="match status" value="1"/>
</dbReference>
<evidence type="ECO:0000256" key="3">
    <source>
        <dbReference type="ARBA" id="ARBA00022989"/>
    </source>
</evidence>
<keyword evidence="8" id="KW-1185">Reference proteome</keyword>
<reference evidence="7" key="1">
    <citation type="submission" date="2023-10" db="EMBL/GenBank/DDBJ databases">
        <title>Genome assembly of Pristionchus species.</title>
        <authorList>
            <person name="Yoshida K."/>
            <person name="Sommer R.J."/>
        </authorList>
    </citation>
    <scope>NUCLEOTIDE SEQUENCE</scope>
    <source>
        <strain evidence="7">RS5133</strain>
    </source>
</reference>
<evidence type="ECO:0000313" key="8">
    <source>
        <dbReference type="Proteomes" id="UP001432322"/>
    </source>
</evidence>
<keyword evidence="3 5" id="KW-1133">Transmembrane helix</keyword>
<evidence type="ECO:0000256" key="5">
    <source>
        <dbReference type="SAM" id="Phobius"/>
    </source>
</evidence>
<protein>
    <recommendedName>
        <fullName evidence="6">G-protein coupled receptors family 1 profile domain-containing protein</fullName>
    </recommendedName>
</protein>
<feature type="transmembrane region" description="Helical" evidence="5">
    <location>
        <begin position="99"/>
        <end position="120"/>
    </location>
</feature>
<comment type="subcellular location">
    <subcellularLocation>
        <location evidence="1">Membrane</location>
    </subcellularLocation>
</comment>
<feature type="transmembrane region" description="Helical" evidence="5">
    <location>
        <begin position="15"/>
        <end position="41"/>
    </location>
</feature>
<evidence type="ECO:0000256" key="2">
    <source>
        <dbReference type="ARBA" id="ARBA00022692"/>
    </source>
</evidence>
<evidence type="ECO:0000256" key="4">
    <source>
        <dbReference type="ARBA" id="ARBA00023136"/>
    </source>
</evidence>